<organism evidence="1 2">
    <name type="scientific">Yersinia bercovieri</name>
    <dbReference type="NCBI Taxonomy" id="634"/>
    <lineage>
        <taxon>Bacteria</taxon>
        <taxon>Pseudomonadati</taxon>
        <taxon>Pseudomonadota</taxon>
        <taxon>Gammaproteobacteria</taxon>
        <taxon>Enterobacterales</taxon>
        <taxon>Yersiniaceae</taxon>
        <taxon>Yersinia</taxon>
    </lineage>
</organism>
<dbReference type="AlphaFoldDB" id="A0A2G4U0J8"/>
<accession>A0A2G4U0J8</accession>
<sequence>MSNQYELFSISNDKYAPTGDASVSYPQLSIRTNRTAERSDLNEVIKIADNAANQFPADDKENRAKAVVKVLTELFGGGSFGHAWIIFFYSAKKGDCTTYAYHEKYGFVKNGIASDRNDSPERRFHLQRTVPLTDPGKHPATLEETIIPRLNKESYAIANIMGMEVKDPKNGAYTPINNCSWFAGKLWNYASGEKLIFEQDFDGAAHADNWGMSFLSLVKKIADPGMIAESLEAQ</sequence>
<protein>
    <submittedName>
        <fullName evidence="1">Uncharacterized protein</fullName>
    </submittedName>
</protein>
<reference evidence="1 2" key="1">
    <citation type="submission" date="2017-10" db="EMBL/GenBank/DDBJ databases">
        <authorList>
            <person name="Banno H."/>
            <person name="Chua N.-H."/>
        </authorList>
    </citation>
    <scope>NUCLEOTIDE SEQUENCE [LARGE SCALE GENOMIC DNA]</scope>
    <source>
        <strain evidence="1 2">SCPM-O-B-7607</strain>
    </source>
</reference>
<proteinExistence type="predicted"/>
<dbReference type="RefSeq" id="WP_005276684.1">
    <property type="nucleotide sequence ID" value="NZ_CABHQF010000170.1"/>
</dbReference>
<evidence type="ECO:0000313" key="1">
    <source>
        <dbReference type="EMBL" id="PHZ26782.1"/>
    </source>
</evidence>
<dbReference type="Proteomes" id="UP000229378">
    <property type="component" value="Unassembled WGS sequence"/>
</dbReference>
<gene>
    <name evidence="1" type="ORF">CS533_14420</name>
</gene>
<dbReference type="EMBL" id="PEHN01000015">
    <property type="protein sequence ID" value="PHZ26782.1"/>
    <property type="molecule type" value="Genomic_DNA"/>
</dbReference>
<comment type="caution">
    <text evidence="1">The sequence shown here is derived from an EMBL/GenBank/DDBJ whole genome shotgun (WGS) entry which is preliminary data.</text>
</comment>
<name>A0A2G4U0J8_YERBE</name>
<evidence type="ECO:0000313" key="2">
    <source>
        <dbReference type="Proteomes" id="UP000229378"/>
    </source>
</evidence>